<dbReference type="AlphaFoldDB" id="A0A9W8AA99"/>
<keyword evidence="1" id="KW-0560">Oxidoreductase</keyword>
<reference evidence="1" key="1">
    <citation type="submission" date="2022-07" db="EMBL/GenBank/DDBJ databases">
        <title>Phylogenomic reconstructions and comparative analyses of Kickxellomycotina fungi.</title>
        <authorList>
            <person name="Reynolds N.K."/>
            <person name="Stajich J.E."/>
            <person name="Barry K."/>
            <person name="Grigoriev I.V."/>
            <person name="Crous P."/>
            <person name="Smith M.E."/>
        </authorList>
    </citation>
    <scope>NUCLEOTIDE SEQUENCE</scope>
    <source>
        <strain evidence="1">RSA 861</strain>
    </source>
</reference>
<feature type="non-terminal residue" evidence="1">
    <location>
        <position position="1"/>
    </location>
</feature>
<comment type="caution">
    <text evidence="1">The sequence shown here is derived from an EMBL/GenBank/DDBJ whole genome shotgun (WGS) entry which is preliminary data.</text>
</comment>
<dbReference type="GO" id="GO:0000286">
    <property type="term" value="F:alanine dehydrogenase activity"/>
    <property type="evidence" value="ECO:0007669"/>
    <property type="project" value="UniProtKB-EC"/>
</dbReference>
<protein>
    <submittedName>
        <fullName evidence="1">Glutamate synthase [NADH]</fullName>
        <ecNumber evidence="1">1.4.1.1</ecNumber>
    </submittedName>
</protein>
<proteinExistence type="predicted"/>
<gene>
    <name evidence="1" type="primary">GLT1_1</name>
    <name evidence="1" type="ORF">IWQ60_005084</name>
</gene>
<dbReference type="EC" id="1.4.1.1" evidence="1"/>
<dbReference type="Gene3D" id="3.50.50.60">
    <property type="entry name" value="FAD/NAD(P)-binding domain"/>
    <property type="match status" value="1"/>
</dbReference>
<dbReference type="PANTHER" id="PTHR43100:SF1">
    <property type="entry name" value="GLUTAMATE SYNTHASE [NADPH] SMALL CHAIN"/>
    <property type="match status" value="1"/>
</dbReference>
<sequence>TPKGRYITSLPGVYAAGDCRRGQSLIVWGINEGRQAAREIDQDLVGNTELPGAGGIVQRDLVQYQVRLEAEEAAEAATAVTA</sequence>
<keyword evidence="2" id="KW-1185">Reference proteome</keyword>
<name>A0A9W8AA99_9FUNG</name>
<evidence type="ECO:0000313" key="1">
    <source>
        <dbReference type="EMBL" id="KAJ1924637.1"/>
    </source>
</evidence>
<dbReference type="InterPro" id="IPR036188">
    <property type="entry name" value="FAD/NAD-bd_sf"/>
</dbReference>
<dbReference type="PANTHER" id="PTHR43100">
    <property type="entry name" value="GLUTAMATE SYNTHASE [NADPH] SMALL CHAIN"/>
    <property type="match status" value="1"/>
</dbReference>
<dbReference type="SUPFAM" id="SSF51905">
    <property type="entry name" value="FAD/NAD(P)-binding domain"/>
    <property type="match status" value="1"/>
</dbReference>
<evidence type="ECO:0000313" key="2">
    <source>
        <dbReference type="Proteomes" id="UP001150569"/>
    </source>
</evidence>
<dbReference type="InterPro" id="IPR051394">
    <property type="entry name" value="Glutamate_Synthase"/>
</dbReference>
<organism evidence="1 2">
    <name type="scientific">Tieghemiomyces parasiticus</name>
    <dbReference type="NCBI Taxonomy" id="78921"/>
    <lineage>
        <taxon>Eukaryota</taxon>
        <taxon>Fungi</taxon>
        <taxon>Fungi incertae sedis</taxon>
        <taxon>Zoopagomycota</taxon>
        <taxon>Kickxellomycotina</taxon>
        <taxon>Dimargaritomycetes</taxon>
        <taxon>Dimargaritales</taxon>
        <taxon>Dimargaritaceae</taxon>
        <taxon>Tieghemiomyces</taxon>
    </lineage>
</organism>
<dbReference type="Proteomes" id="UP001150569">
    <property type="component" value="Unassembled WGS sequence"/>
</dbReference>
<dbReference type="OrthoDB" id="4327079at2759"/>
<dbReference type="EMBL" id="JANBPT010000262">
    <property type="protein sequence ID" value="KAJ1924637.1"/>
    <property type="molecule type" value="Genomic_DNA"/>
</dbReference>
<accession>A0A9W8AA99</accession>